<evidence type="ECO:0000256" key="7">
    <source>
        <dbReference type="ARBA" id="ARBA00049495"/>
    </source>
</evidence>
<keyword evidence="10" id="KW-1185">Reference proteome</keyword>
<sequence>MSALVDETSAILTPAARKLAFKDELEQARKRALEGGGAKRVANQHAKGKLTARERIELLLDKGTFREYDMLKSHRCSDFGMEKQQYPGDGVVT</sequence>
<dbReference type="InterPro" id="IPR011762">
    <property type="entry name" value="COA_CT_N"/>
</dbReference>
<dbReference type="GO" id="GO:0005739">
    <property type="term" value="C:mitochondrion"/>
    <property type="evidence" value="ECO:0007669"/>
    <property type="project" value="TreeGrafter"/>
</dbReference>
<gene>
    <name evidence="9" type="ORF">PHPALM_18646</name>
</gene>
<dbReference type="Gene3D" id="3.90.226.10">
    <property type="entry name" value="2-enoyl-CoA Hydratase, Chain A, domain 1"/>
    <property type="match status" value="1"/>
</dbReference>
<dbReference type="Proteomes" id="UP000237271">
    <property type="component" value="Unassembled WGS sequence"/>
</dbReference>
<feature type="non-terminal residue" evidence="9">
    <location>
        <position position="93"/>
    </location>
</feature>
<dbReference type="InterPro" id="IPR034733">
    <property type="entry name" value="AcCoA_carboxyl_beta"/>
</dbReference>
<comment type="subunit">
    <text evidence="3">The holoenzyme is a dodecamer composed of 6 PCCA/alpha subunits and 6 PCCB/beta subunits.</text>
</comment>
<dbReference type="SUPFAM" id="SSF52096">
    <property type="entry name" value="ClpP/crotonase"/>
    <property type="match status" value="1"/>
</dbReference>
<comment type="caution">
    <text evidence="9">The sequence shown here is derived from an EMBL/GenBank/DDBJ whole genome shotgun (WGS) entry which is preliminary data.</text>
</comment>
<organism evidence="9 10">
    <name type="scientific">Phytophthora palmivora</name>
    <dbReference type="NCBI Taxonomy" id="4796"/>
    <lineage>
        <taxon>Eukaryota</taxon>
        <taxon>Sar</taxon>
        <taxon>Stramenopiles</taxon>
        <taxon>Oomycota</taxon>
        <taxon>Peronosporomycetes</taxon>
        <taxon>Peronosporales</taxon>
        <taxon>Peronosporaceae</taxon>
        <taxon>Phytophthora</taxon>
    </lineage>
</organism>
<reference evidence="9 10" key="1">
    <citation type="journal article" date="2017" name="Genome Biol. Evol.">
        <title>Phytophthora megakarya and P. palmivora, closely related causal agents of cacao black pod rot, underwent increases in genome sizes and gene numbers by different mechanisms.</title>
        <authorList>
            <person name="Ali S.S."/>
            <person name="Shao J."/>
            <person name="Lary D.J."/>
            <person name="Kronmiller B."/>
            <person name="Shen D."/>
            <person name="Strem M.D."/>
            <person name="Amoako-Attah I."/>
            <person name="Akrofi A.Y."/>
            <person name="Begoude B.A."/>
            <person name="Ten Hoopen G.M."/>
            <person name="Coulibaly K."/>
            <person name="Kebe B.I."/>
            <person name="Melnick R.L."/>
            <person name="Guiltinan M.J."/>
            <person name="Tyler B.M."/>
            <person name="Meinhardt L.W."/>
            <person name="Bailey B.A."/>
        </authorList>
    </citation>
    <scope>NUCLEOTIDE SEQUENCE [LARGE SCALE GENOMIC DNA]</scope>
    <source>
        <strain evidence="10">sbr112.9</strain>
    </source>
</reference>
<evidence type="ECO:0000313" key="10">
    <source>
        <dbReference type="Proteomes" id="UP000237271"/>
    </source>
</evidence>
<dbReference type="InterPro" id="IPR051047">
    <property type="entry name" value="AccD/PCCB"/>
</dbReference>
<dbReference type="GO" id="GO:0004658">
    <property type="term" value="F:propionyl-CoA carboxylase activity"/>
    <property type="evidence" value="ECO:0007669"/>
    <property type="project" value="UniProtKB-EC"/>
</dbReference>
<dbReference type="InterPro" id="IPR029045">
    <property type="entry name" value="ClpP/crotonase-like_dom_sf"/>
</dbReference>
<dbReference type="OrthoDB" id="439921at2759"/>
<feature type="domain" description="CoA carboxyltransferase N-terminal" evidence="8">
    <location>
        <begin position="18"/>
        <end position="93"/>
    </location>
</feature>
<comment type="pathway">
    <text evidence="1">Metabolic intermediate metabolism; propanoyl-CoA degradation; succinyl-CoA from propanoyl-CoA: step 1/3.</text>
</comment>
<evidence type="ECO:0000256" key="6">
    <source>
        <dbReference type="ARBA" id="ARBA00048208"/>
    </source>
</evidence>
<evidence type="ECO:0000256" key="2">
    <source>
        <dbReference type="ARBA" id="ARBA00013050"/>
    </source>
</evidence>
<proteinExistence type="predicted"/>
<evidence type="ECO:0000256" key="4">
    <source>
        <dbReference type="ARBA" id="ARBA00041138"/>
    </source>
</evidence>
<comment type="catalytic activity">
    <reaction evidence="7">
        <text>propanoyl-CoA + hydrogencarbonate + ATP = (S)-methylmalonyl-CoA + ADP + phosphate + H(+)</text>
        <dbReference type="Rhea" id="RHEA:23720"/>
        <dbReference type="ChEBI" id="CHEBI:15378"/>
        <dbReference type="ChEBI" id="CHEBI:17544"/>
        <dbReference type="ChEBI" id="CHEBI:30616"/>
        <dbReference type="ChEBI" id="CHEBI:43474"/>
        <dbReference type="ChEBI" id="CHEBI:57327"/>
        <dbReference type="ChEBI" id="CHEBI:57392"/>
        <dbReference type="ChEBI" id="CHEBI:456216"/>
        <dbReference type="EC" id="6.4.1.3"/>
    </reaction>
    <physiologicalReaction direction="left-to-right" evidence="7">
        <dbReference type="Rhea" id="RHEA:23721"/>
    </physiologicalReaction>
</comment>
<dbReference type="PANTHER" id="PTHR43842:SF2">
    <property type="entry name" value="PROPIONYL-COA CARBOXYLASE BETA CHAIN, MITOCHONDRIAL"/>
    <property type="match status" value="1"/>
</dbReference>
<accession>A0A2P4XJF7</accession>
<evidence type="ECO:0000313" key="9">
    <source>
        <dbReference type="EMBL" id="POM65609.1"/>
    </source>
</evidence>
<name>A0A2P4XJF7_9STRA</name>
<dbReference type="EMBL" id="NCKW01010047">
    <property type="protein sequence ID" value="POM65609.1"/>
    <property type="molecule type" value="Genomic_DNA"/>
</dbReference>
<dbReference type="PANTHER" id="PTHR43842">
    <property type="entry name" value="PROPIONYL-COA CARBOXYLASE BETA CHAIN"/>
    <property type="match status" value="1"/>
</dbReference>
<evidence type="ECO:0000259" key="8">
    <source>
        <dbReference type="PROSITE" id="PS50980"/>
    </source>
</evidence>
<comment type="catalytic activity">
    <reaction evidence="6">
        <text>butanoyl-CoA + hydrogencarbonate + ATP = (2S)-ethylmalonyl-CoA + ADP + phosphate + H(+)</text>
        <dbReference type="Rhea" id="RHEA:59520"/>
        <dbReference type="ChEBI" id="CHEBI:15378"/>
        <dbReference type="ChEBI" id="CHEBI:17544"/>
        <dbReference type="ChEBI" id="CHEBI:30616"/>
        <dbReference type="ChEBI" id="CHEBI:43474"/>
        <dbReference type="ChEBI" id="CHEBI:57371"/>
        <dbReference type="ChEBI" id="CHEBI:60909"/>
        <dbReference type="ChEBI" id="CHEBI:456216"/>
    </reaction>
    <physiologicalReaction direction="left-to-right" evidence="6">
        <dbReference type="Rhea" id="RHEA:59521"/>
    </physiologicalReaction>
</comment>
<evidence type="ECO:0000256" key="1">
    <source>
        <dbReference type="ARBA" id="ARBA00005060"/>
    </source>
</evidence>
<dbReference type="Pfam" id="PF01039">
    <property type="entry name" value="Carboxyl_trans"/>
    <property type="match status" value="1"/>
</dbReference>
<dbReference type="PROSITE" id="PS50980">
    <property type="entry name" value="COA_CT_NTER"/>
    <property type="match status" value="1"/>
</dbReference>
<dbReference type="EC" id="6.4.1.3" evidence="2"/>
<dbReference type="AlphaFoldDB" id="A0A2P4XJF7"/>
<protein>
    <recommendedName>
        <fullName evidence="4">Propionyl-CoA carboxylase beta chain, mitochondrial</fullName>
        <ecNumber evidence="2">6.4.1.3</ecNumber>
    </recommendedName>
    <alternativeName>
        <fullName evidence="5">Propanoyl-CoA:carbon dioxide ligase subunit beta</fullName>
    </alternativeName>
</protein>
<evidence type="ECO:0000256" key="5">
    <source>
        <dbReference type="ARBA" id="ARBA00042797"/>
    </source>
</evidence>
<evidence type="ECO:0000256" key="3">
    <source>
        <dbReference type="ARBA" id="ARBA00038567"/>
    </source>
</evidence>